<dbReference type="GO" id="GO:0043190">
    <property type="term" value="C:ATP-binding cassette (ABC) transporter complex"/>
    <property type="evidence" value="ECO:0007669"/>
    <property type="project" value="InterPro"/>
</dbReference>
<evidence type="ECO:0000256" key="10">
    <source>
        <dbReference type="ARBA" id="ARBA00023136"/>
    </source>
</evidence>
<evidence type="ECO:0000256" key="1">
    <source>
        <dbReference type="ARBA" id="ARBA00004651"/>
    </source>
</evidence>
<evidence type="ECO:0000256" key="5">
    <source>
        <dbReference type="ARBA" id="ARBA00022475"/>
    </source>
</evidence>
<keyword evidence="7" id="KW-0732">Signal</keyword>
<dbReference type="CDD" id="cd06261">
    <property type="entry name" value="TM_PBP2"/>
    <property type="match status" value="1"/>
</dbReference>
<dbReference type="InterPro" id="IPR000515">
    <property type="entry name" value="MetI-like"/>
</dbReference>
<gene>
    <name evidence="13" type="ORF">CfP315_0503</name>
</gene>
<evidence type="ECO:0000259" key="12">
    <source>
        <dbReference type="PROSITE" id="PS50928"/>
    </source>
</evidence>
<dbReference type="PANTHER" id="PTHR30614">
    <property type="entry name" value="MEMBRANE COMPONENT OF AMINO ACID ABC TRANSPORTER"/>
    <property type="match status" value="1"/>
</dbReference>
<dbReference type="InterPro" id="IPR035906">
    <property type="entry name" value="MetI-like_sf"/>
</dbReference>
<keyword evidence="4 11" id="KW-0813">Transport</keyword>
<dbReference type="SUPFAM" id="SSF53850">
    <property type="entry name" value="Periplasmic binding protein-like II"/>
    <property type="match status" value="1"/>
</dbReference>
<dbReference type="Proteomes" id="UP001337580">
    <property type="component" value="Chromosome"/>
</dbReference>
<comment type="similarity">
    <text evidence="3">Belongs to the bacterial solute-binding protein 3 family.</text>
</comment>
<feature type="domain" description="ABC transmembrane type-1" evidence="12">
    <location>
        <begin position="291"/>
        <end position="495"/>
    </location>
</feature>
<keyword evidence="9 11" id="KW-1133">Transmembrane helix</keyword>
<dbReference type="PANTHER" id="PTHR30614:SF20">
    <property type="entry name" value="GLUTAMINE TRANSPORT SYSTEM PERMEASE PROTEIN GLNP"/>
    <property type="match status" value="1"/>
</dbReference>
<dbReference type="KEGG" id="ips:CfP315_0503"/>
<evidence type="ECO:0000256" key="6">
    <source>
        <dbReference type="ARBA" id="ARBA00022692"/>
    </source>
</evidence>
<keyword evidence="6 11" id="KW-0812">Transmembrane</keyword>
<dbReference type="Pfam" id="PF00497">
    <property type="entry name" value="SBP_bac_3"/>
    <property type="match status" value="1"/>
</dbReference>
<name>A0AA48KVI1_9FIRM</name>
<dbReference type="SMART" id="SM00062">
    <property type="entry name" value="PBPb"/>
    <property type="match status" value="1"/>
</dbReference>
<evidence type="ECO:0000256" key="2">
    <source>
        <dbReference type="ARBA" id="ARBA00010072"/>
    </source>
</evidence>
<evidence type="ECO:0000256" key="11">
    <source>
        <dbReference type="RuleBase" id="RU363032"/>
    </source>
</evidence>
<reference evidence="13" key="1">
    <citation type="journal article" date="2023" name="ISME J.">
        <title>Emergence of putative energy parasites within Clostridia revealed by genome analysis of a novel endosymbiotic clade.</title>
        <authorList>
            <person name="Takahashi K."/>
            <person name="Kuwahara H."/>
            <person name="Horikawa Y."/>
            <person name="Izawa K."/>
            <person name="Kato D."/>
            <person name="Inagaki T."/>
            <person name="Yuki M."/>
            <person name="Ohkuma M."/>
            <person name="Hongoh Y."/>
        </authorList>
    </citation>
    <scope>NUCLEOTIDE SEQUENCE</scope>
    <source>
        <strain evidence="13">CfP3-15</strain>
    </source>
</reference>
<evidence type="ECO:0000256" key="9">
    <source>
        <dbReference type="ARBA" id="ARBA00022989"/>
    </source>
</evidence>
<proteinExistence type="inferred from homology"/>
<evidence type="ECO:0000256" key="7">
    <source>
        <dbReference type="ARBA" id="ARBA00022729"/>
    </source>
</evidence>
<keyword evidence="10 11" id="KW-0472">Membrane</keyword>
<comment type="similarity">
    <text evidence="2">Belongs to the binding-protein-dependent transport system permease family. HisMQ subfamily.</text>
</comment>
<dbReference type="PROSITE" id="PS50928">
    <property type="entry name" value="ABC_TM1"/>
    <property type="match status" value="1"/>
</dbReference>
<keyword evidence="5" id="KW-1003">Cell membrane</keyword>
<dbReference type="Pfam" id="PF00528">
    <property type="entry name" value="BPD_transp_1"/>
    <property type="match status" value="1"/>
</dbReference>
<feature type="transmembrane region" description="Helical" evidence="11">
    <location>
        <begin position="297"/>
        <end position="318"/>
    </location>
</feature>
<feature type="transmembrane region" description="Helical" evidence="11">
    <location>
        <begin position="474"/>
        <end position="495"/>
    </location>
</feature>
<dbReference type="InterPro" id="IPR010065">
    <property type="entry name" value="AA_ABC_transptr_permease_3TM"/>
</dbReference>
<feature type="transmembrane region" description="Helical" evidence="11">
    <location>
        <begin position="339"/>
        <end position="367"/>
    </location>
</feature>
<protein>
    <submittedName>
        <fullName evidence="13">ABC transporter permease subunit</fullName>
    </submittedName>
</protein>
<dbReference type="Gene3D" id="3.40.190.10">
    <property type="entry name" value="Periplasmic binding protein-like II"/>
    <property type="match status" value="2"/>
</dbReference>
<dbReference type="EMBL" id="AP027924">
    <property type="protein sequence ID" value="BED91946.1"/>
    <property type="molecule type" value="Genomic_DNA"/>
</dbReference>
<evidence type="ECO:0000256" key="4">
    <source>
        <dbReference type="ARBA" id="ARBA00022448"/>
    </source>
</evidence>
<dbReference type="GO" id="GO:0006865">
    <property type="term" value="P:amino acid transport"/>
    <property type="evidence" value="ECO:0007669"/>
    <property type="project" value="UniProtKB-KW"/>
</dbReference>
<dbReference type="SUPFAM" id="SSF161098">
    <property type="entry name" value="MetI-like"/>
    <property type="match status" value="1"/>
</dbReference>
<dbReference type="GO" id="GO:0015276">
    <property type="term" value="F:ligand-gated monoatomic ion channel activity"/>
    <property type="evidence" value="ECO:0007669"/>
    <property type="project" value="InterPro"/>
</dbReference>
<comment type="subcellular location">
    <subcellularLocation>
        <location evidence="1 11">Cell membrane</location>
        <topology evidence="1 11">Multi-pass membrane protein</topology>
    </subcellularLocation>
</comment>
<organism evidence="13">
    <name type="scientific">Candidatus Improbicoccus pseudotrichonymphae</name>
    <dbReference type="NCBI Taxonomy" id="3033792"/>
    <lineage>
        <taxon>Bacteria</taxon>
        <taxon>Bacillati</taxon>
        <taxon>Bacillota</taxon>
        <taxon>Clostridia</taxon>
        <taxon>Candidatus Improbicoccus</taxon>
    </lineage>
</organism>
<dbReference type="AlphaFoldDB" id="A0AA48KVI1"/>
<dbReference type="InterPro" id="IPR001320">
    <property type="entry name" value="Iontro_rcpt_C"/>
</dbReference>
<dbReference type="InterPro" id="IPR001638">
    <property type="entry name" value="Solute-binding_3/MltF_N"/>
</dbReference>
<evidence type="ECO:0000256" key="3">
    <source>
        <dbReference type="ARBA" id="ARBA00010333"/>
    </source>
</evidence>
<dbReference type="SMART" id="SM00079">
    <property type="entry name" value="PBPe"/>
    <property type="match status" value="1"/>
</dbReference>
<dbReference type="InterPro" id="IPR018313">
    <property type="entry name" value="SBP_3_CS"/>
</dbReference>
<evidence type="ECO:0000313" key="13">
    <source>
        <dbReference type="EMBL" id="BED91946.1"/>
    </source>
</evidence>
<sequence length="508" mass="57125">MKLNKNLIVLLFSIFSFFGIFLNSAFGALPEGSGLVMKKIIKRGVLRCSTSADFPPFEYIDGNEIKGIDVEIGKKLADNLGVKCEIENIAYDALILELNSKKCDVAIAAMSPTEERRKTVDFSDPYFVATHVILVKKKSNIQKPKDISKIGTIIGSSNQECCNEKFGSSNVSLYNCVSDGVADLISGELPAFALDQYPALEYLKKYPNKIKKLDEVLLSEDYCIAVPKNEEELLQKINETINQLKNDGHIDKFMNLYMSKHQNETRKRTLKDDIYDNLIEKQRYKLVLNGVLTTLKITFFAILIGLILGSISSFVSVMKKSKIYNQDIKSKFIKFVLSFFNLIFSSYVNLIRGTPVVCQLFIIYYLVLNPLGFDKIFSAIFAFGINSGAYLSEVIRNSILSIDKGQIEASKALGFSSRSTFVLIVVPQVLKHSLVLFCNEFVQLIKETSVAGLIGVVDLSRASEIIRSQTLQPLVPLATVAIIYFFVIFLINRMVKFLEYKLRKNDGY</sequence>
<dbReference type="InterPro" id="IPR043429">
    <property type="entry name" value="ArtM/GltK/GlnP/TcyL/YhdX-like"/>
</dbReference>
<accession>A0AA48KVI1</accession>
<dbReference type="PROSITE" id="PS01039">
    <property type="entry name" value="SBP_BACTERIAL_3"/>
    <property type="match status" value="1"/>
</dbReference>
<evidence type="ECO:0000256" key="8">
    <source>
        <dbReference type="ARBA" id="ARBA00022970"/>
    </source>
</evidence>
<dbReference type="Gene3D" id="1.10.3720.10">
    <property type="entry name" value="MetI-like"/>
    <property type="match status" value="1"/>
</dbReference>
<dbReference type="CDD" id="cd13530">
    <property type="entry name" value="PBP2_peptides_like"/>
    <property type="match status" value="1"/>
</dbReference>
<dbReference type="NCBIfam" id="TIGR01726">
    <property type="entry name" value="HEQRo_perm_3TM"/>
    <property type="match status" value="1"/>
</dbReference>
<keyword evidence="8" id="KW-0029">Amino-acid transport</keyword>